<dbReference type="AlphaFoldDB" id="A0A7C3Z1E0"/>
<accession>A0A7C3Z1E0</accession>
<protein>
    <recommendedName>
        <fullName evidence="3">Lipoprotein</fullName>
    </recommendedName>
</protein>
<keyword evidence="1" id="KW-0732">Signal</keyword>
<name>A0A7C3Z1E0_9BACT</name>
<evidence type="ECO:0000256" key="1">
    <source>
        <dbReference type="SAM" id="SignalP"/>
    </source>
</evidence>
<proteinExistence type="predicted"/>
<dbReference type="EMBL" id="DTMF01000194">
    <property type="protein sequence ID" value="HGF34287.1"/>
    <property type="molecule type" value="Genomic_DNA"/>
</dbReference>
<organism evidence="2">
    <name type="scientific">Desulfobacca acetoxidans</name>
    <dbReference type="NCBI Taxonomy" id="60893"/>
    <lineage>
        <taxon>Bacteria</taxon>
        <taxon>Pseudomonadati</taxon>
        <taxon>Thermodesulfobacteriota</taxon>
        <taxon>Desulfobaccia</taxon>
        <taxon>Desulfobaccales</taxon>
        <taxon>Desulfobaccaceae</taxon>
        <taxon>Desulfobacca</taxon>
    </lineage>
</organism>
<evidence type="ECO:0008006" key="3">
    <source>
        <dbReference type="Google" id="ProtNLM"/>
    </source>
</evidence>
<comment type="caution">
    <text evidence="2">The sequence shown here is derived from an EMBL/GenBank/DDBJ whole genome shotgun (WGS) entry which is preliminary data.</text>
</comment>
<sequence>MRRLICSLACVLAAFIAALEGCATLAVPPAPAGLAFQPGRYVQESYFAPGFNPEEATYTIGPFMVATDNEASSEAFQKIFQDELVRSWQAQGLKLGQGETACQVSGTIQRLSIQGERLRWLIGRLHAVLVISGTITRKGQRLFAFRDQISLGTPVAPGLVAPKEKDLLLRQLSREAAQHLLNELLLTGSRPGLP</sequence>
<gene>
    <name evidence="2" type="ORF">ENW96_07860</name>
</gene>
<feature type="chain" id="PRO_5027796844" description="Lipoprotein" evidence="1">
    <location>
        <begin position="26"/>
        <end position="194"/>
    </location>
</feature>
<reference evidence="2" key="1">
    <citation type="journal article" date="2020" name="mSystems">
        <title>Genome- and Community-Level Interaction Insights into Carbon Utilization and Element Cycling Functions of Hydrothermarchaeota in Hydrothermal Sediment.</title>
        <authorList>
            <person name="Zhou Z."/>
            <person name="Liu Y."/>
            <person name="Xu W."/>
            <person name="Pan J."/>
            <person name="Luo Z.H."/>
            <person name="Li M."/>
        </authorList>
    </citation>
    <scope>NUCLEOTIDE SEQUENCE [LARGE SCALE GENOMIC DNA]</scope>
    <source>
        <strain evidence="2">SpSt-897</strain>
    </source>
</reference>
<feature type="signal peptide" evidence="1">
    <location>
        <begin position="1"/>
        <end position="25"/>
    </location>
</feature>
<evidence type="ECO:0000313" key="2">
    <source>
        <dbReference type="EMBL" id="HGF34287.1"/>
    </source>
</evidence>